<evidence type="ECO:0000313" key="3">
    <source>
        <dbReference type="EMBL" id="KAK8515719.1"/>
    </source>
</evidence>
<keyword evidence="4" id="KW-1185">Reference proteome</keyword>
<evidence type="ECO:0000256" key="1">
    <source>
        <dbReference type="ARBA" id="ARBA00009995"/>
    </source>
</evidence>
<gene>
    <name evidence="3" type="ORF">V6N12_075746</name>
</gene>
<dbReference type="SUPFAM" id="SSF53756">
    <property type="entry name" value="UDP-Glycosyltransferase/glycogen phosphorylase"/>
    <property type="match status" value="1"/>
</dbReference>
<dbReference type="Proteomes" id="UP001472677">
    <property type="component" value="Unassembled WGS sequence"/>
</dbReference>
<keyword evidence="2" id="KW-0732">Signal</keyword>
<sequence length="139" mass="15724">MKTELFIILILAPGGRCGPHDLISSSELRFEFSFTYTRNSSEFKLLGPDELIPGLINVVPPNVLPWAWFDKDSGYPLYMMMAQRFKTAKGIMVNTFEELEPYAINGFSNDASAIRFTVRPVLDISCKPHPDLDLAQHEN</sequence>
<protein>
    <submittedName>
        <fullName evidence="3">Uncharacterized protein</fullName>
    </submittedName>
</protein>
<accession>A0ABR2C8I0</accession>
<comment type="similarity">
    <text evidence="1">Belongs to the UDP-glycosyltransferase family.</text>
</comment>
<name>A0ABR2C8I0_9ROSI</name>
<organism evidence="3 4">
    <name type="scientific">Hibiscus sabdariffa</name>
    <name type="common">roselle</name>
    <dbReference type="NCBI Taxonomy" id="183260"/>
    <lineage>
        <taxon>Eukaryota</taxon>
        <taxon>Viridiplantae</taxon>
        <taxon>Streptophyta</taxon>
        <taxon>Embryophyta</taxon>
        <taxon>Tracheophyta</taxon>
        <taxon>Spermatophyta</taxon>
        <taxon>Magnoliopsida</taxon>
        <taxon>eudicotyledons</taxon>
        <taxon>Gunneridae</taxon>
        <taxon>Pentapetalae</taxon>
        <taxon>rosids</taxon>
        <taxon>malvids</taxon>
        <taxon>Malvales</taxon>
        <taxon>Malvaceae</taxon>
        <taxon>Malvoideae</taxon>
        <taxon>Hibiscus</taxon>
    </lineage>
</organism>
<dbReference type="PANTHER" id="PTHR48048:SF45">
    <property type="entry name" value="GLYCOSYLTRANSFERASE"/>
    <property type="match status" value="1"/>
</dbReference>
<dbReference type="PANTHER" id="PTHR48048">
    <property type="entry name" value="GLYCOSYLTRANSFERASE"/>
    <property type="match status" value="1"/>
</dbReference>
<feature type="chain" id="PRO_5046893847" evidence="2">
    <location>
        <begin position="18"/>
        <end position="139"/>
    </location>
</feature>
<evidence type="ECO:0000256" key="2">
    <source>
        <dbReference type="SAM" id="SignalP"/>
    </source>
</evidence>
<reference evidence="3 4" key="1">
    <citation type="journal article" date="2024" name="G3 (Bethesda)">
        <title>Genome assembly of Hibiscus sabdariffa L. provides insights into metabolisms of medicinal natural products.</title>
        <authorList>
            <person name="Kim T."/>
        </authorList>
    </citation>
    <scope>NUCLEOTIDE SEQUENCE [LARGE SCALE GENOMIC DNA]</scope>
    <source>
        <strain evidence="3">TK-2024</strain>
        <tissue evidence="3">Old leaves</tissue>
    </source>
</reference>
<proteinExistence type="inferred from homology"/>
<dbReference type="InterPro" id="IPR050481">
    <property type="entry name" value="UDP-glycosyltransf_plant"/>
</dbReference>
<dbReference type="EMBL" id="JBBPBM010000063">
    <property type="protein sequence ID" value="KAK8515719.1"/>
    <property type="molecule type" value="Genomic_DNA"/>
</dbReference>
<evidence type="ECO:0000313" key="4">
    <source>
        <dbReference type="Proteomes" id="UP001472677"/>
    </source>
</evidence>
<feature type="signal peptide" evidence="2">
    <location>
        <begin position="1"/>
        <end position="17"/>
    </location>
</feature>
<dbReference type="Gene3D" id="3.40.50.2000">
    <property type="entry name" value="Glycogen Phosphorylase B"/>
    <property type="match status" value="1"/>
</dbReference>
<comment type="caution">
    <text evidence="3">The sequence shown here is derived from an EMBL/GenBank/DDBJ whole genome shotgun (WGS) entry which is preliminary data.</text>
</comment>